<feature type="transmembrane region" description="Helical" evidence="1">
    <location>
        <begin position="45"/>
        <end position="64"/>
    </location>
</feature>
<feature type="non-terminal residue" evidence="2">
    <location>
        <position position="66"/>
    </location>
</feature>
<reference evidence="2" key="1">
    <citation type="submission" date="2018-05" db="EMBL/GenBank/DDBJ databases">
        <authorList>
            <person name="Lanie J.A."/>
            <person name="Ng W.-L."/>
            <person name="Kazmierczak K.M."/>
            <person name="Andrzejewski T.M."/>
            <person name="Davidsen T.M."/>
            <person name="Wayne K.J."/>
            <person name="Tettelin H."/>
            <person name="Glass J.I."/>
            <person name="Rusch D."/>
            <person name="Podicherti R."/>
            <person name="Tsui H.-C.T."/>
            <person name="Winkler M.E."/>
        </authorList>
    </citation>
    <scope>NUCLEOTIDE SEQUENCE</scope>
</reference>
<evidence type="ECO:0000313" key="2">
    <source>
        <dbReference type="EMBL" id="SVE44687.1"/>
    </source>
</evidence>
<proteinExistence type="predicted"/>
<name>A0A383DJN2_9ZZZZ</name>
<protein>
    <submittedName>
        <fullName evidence="2">Uncharacterized protein</fullName>
    </submittedName>
</protein>
<gene>
    <name evidence="2" type="ORF">METZ01_LOCUS497541</name>
</gene>
<organism evidence="2">
    <name type="scientific">marine metagenome</name>
    <dbReference type="NCBI Taxonomy" id="408172"/>
    <lineage>
        <taxon>unclassified sequences</taxon>
        <taxon>metagenomes</taxon>
        <taxon>ecological metagenomes</taxon>
    </lineage>
</organism>
<dbReference type="AlphaFoldDB" id="A0A383DJN2"/>
<keyword evidence="1" id="KW-1133">Transmembrane helix</keyword>
<accession>A0A383DJN2</accession>
<dbReference type="EMBL" id="UINC01217890">
    <property type="protein sequence ID" value="SVE44687.1"/>
    <property type="molecule type" value="Genomic_DNA"/>
</dbReference>
<keyword evidence="1" id="KW-0812">Transmembrane</keyword>
<keyword evidence="1" id="KW-0472">Membrane</keyword>
<evidence type="ECO:0000256" key="1">
    <source>
        <dbReference type="SAM" id="Phobius"/>
    </source>
</evidence>
<feature type="transmembrane region" description="Helical" evidence="1">
    <location>
        <begin position="20"/>
        <end position="39"/>
    </location>
</feature>
<sequence>MYNELIRLVQKPFTRYRHGLIFLIILFFILPYLVGNYIGNRPAERIIITLAIFIILIVITDLLFRF</sequence>